<feature type="compositionally biased region" description="Low complexity" evidence="1">
    <location>
        <begin position="201"/>
        <end position="222"/>
    </location>
</feature>
<dbReference type="PANTHER" id="PTHR22996">
    <property type="entry name" value="MAHOGUNIN"/>
    <property type="match status" value="1"/>
</dbReference>
<feature type="compositionally biased region" description="Low complexity" evidence="1">
    <location>
        <begin position="383"/>
        <end position="395"/>
    </location>
</feature>
<dbReference type="GO" id="GO:0061630">
    <property type="term" value="F:ubiquitin protein ligase activity"/>
    <property type="evidence" value="ECO:0007669"/>
    <property type="project" value="UniProtKB-EC"/>
</dbReference>
<feature type="compositionally biased region" description="Low complexity" evidence="1">
    <location>
        <begin position="562"/>
        <end position="583"/>
    </location>
</feature>
<sequence length="614" mass="65893">MSQNNTNDGAVVINMSEIGTSNPAGQEKKKQDTLFGPNIGIVSSGPKWTDRTDKSDDELTPEIVKAWVQKSKQTNHATTTLQALVNLKRPTLRLSPLEDSHSDDPNADHPDLQHHHGLEFEYDCDAPKCGIYVHVILSPSHHLAEKSKDQTKLLVFETVTDGGFGKMLKLEEGAMLELGRFEHRPHLPSPKDATPLAPLVEEPASTSETSETPAAASTTEQQTSRHRKRFTNFHFRRRNHDRAAAGPALAVVDAQPADSDKQSTEDDQDNLGVKVTINLKALDEAGKELKSVNEQTTYLHVVRYGVPPPAPVPLPGQADKDAVEEDKRPWVVKVVKREATIGPHTFHLHEIYGLSANSTTATHTVAPTAPPALETHSYPPTSPTTATAPQQQNNPAEDDGLSSECLLCLSSPREVVLLPCRHLVACRECAVNMIEFGAGGNIVHNDAEPSTATAGDSSGNTVANVNEGEAANAESTNANAEGANGEAPAEGSAGPTQPVVTTTPAETRRRKRRAKGWFCPVCRQPYTSMLRITTTPPSKDTDSDDQRDSSELGDPLTSSPHTDANVSTTATNTNSADATVATSEATTAPAARSRTGFFRAFTRGRGTDDAANAV</sequence>
<feature type="compositionally biased region" description="Low complexity" evidence="1">
    <location>
        <begin position="244"/>
        <end position="254"/>
    </location>
</feature>
<feature type="domain" description="RING-type" evidence="2">
    <location>
        <begin position="405"/>
        <end position="522"/>
    </location>
</feature>
<dbReference type="GO" id="GO:0005737">
    <property type="term" value="C:cytoplasm"/>
    <property type="evidence" value="ECO:0007669"/>
    <property type="project" value="TreeGrafter"/>
</dbReference>
<name>A0AAW0FJX0_9APHY</name>
<keyword evidence="4" id="KW-1185">Reference proteome</keyword>
<feature type="compositionally biased region" description="Low complexity" evidence="1">
    <location>
        <begin position="471"/>
        <end position="496"/>
    </location>
</feature>
<evidence type="ECO:0000256" key="1">
    <source>
        <dbReference type="SAM" id="MobiDB-lite"/>
    </source>
</evidence>
<dbReference type="InterPro" id="IPR001841">
    <property type="entry name" value="Znf_RING"/>
</dbReference>
<dbReference type="SMART" id="SM00184">
    <property type="entry name" value="RING"/>
    <property type="match status" value="1"/>
</dbReference>
<feature type="region of interest" description="Disordered" evidence="1">
    <location>
        <begin position="529"/>
        <end position="595"/>
    </location>
</feature>
<dbReference type="AlphaFoldDB" id="A0AAW0FJX0"/>
<protein>
    <recommendedName>
        <fullName evidence="2">RING-type domain-containing protein</fullName>
    </recommendedName>
</protein>
<proteinExistence type="predicted"/>
<feature type="region of interest" description="Disordered" evidence="1">
    <location>
        <begin position="366"/>
        <end position="401"/>
    </location>
</feature>
<dbReference type="InterPro" id="IPR045194">
    <property type="entry name" value="MGRN1/RNF157-like"/>
</dbReference>
<accession>A0AAW0FJX0</accession>
<dbReference type="Gene3D" id="3.30.40.10">
    <property type="entry name" value="Zinc/RING finger domain, C3HC4 (zinc finger)"/>
    <property type="match status" value="1"/>
</dbReference>
<evidence type="ECO:0000259" key="2">
    <source>
        <dbReference type="SMART" id="SM00184"/>
    </source>
</evidence>
<dbReference type="PANTHER" id="PTHR22996:SF0">
    <property type="entry name" value="RE60872P-RELATED"/>
    <property type="match status" value="1"/>
</dbReference>
<gene>
    <name evidence="3" type="ORF">QCA50_015480</name>
</gene>
<organism evidence="3 4">
    <name type="scientific">Cerrena zonata</name>
    <dbReference type="NCBI Taxonomy" id="2478898"/>
    <lineage>
        <taxon>Eukaryota</taxon>
        <taxon>Fungi</taxon>
        <taxon>Dikarya</taxon>
        <taxon>Basidiomycota</taxon>
        <taxon>Agaricomycotina</taxon>
        <taxon>Agaricomycetes</taxon>
        <taxon>Polyporales</taxon>
        <taxon>Cerrenaceae</taxon>
        <taxon>Cerrena</taxon>
    </lineage>
</organism>
<dbReference type="GO" id="GO:0008270">
    <property type="term" value="F:zinc ion binding"/>
    <property type="evidence" value="ECO:0007669"/>
    <property type="project" value="UniProtKB-KW"/>
</dbReference>
<comment type="caution">
    <text evidence="3">The sequence shown here is derived from an EMBL/GenBank/DDBJ whole genome shotgun (WGS) entry which is preliminary data.</text>
</comment>
<feature type="region of interest" description="Disordered" evidence="1">
    <location>
        <begin position="183"/>
        <end position="267"/>
    </location>
</feature>
<feature type="compositionally biased region" description="Basic residues" evidence="1">
    <location>
        <begin position="224"/>
        <end position="240"/>
    </location>
</feature>
<feature type="compositionally biased region" description="Basic and acidic residues" evidence="1">
    <location>
        <begin position="539"/>
        <end position="550"/>
    </location>
</feature>
<evidence type="ECO:0000313" key="4">
    <source>
        <dbReference type="Proteomes" id="UP001385951"/>
    </source>
</evidence>
<dbReference type="EMBL" id="JASBNA010000041">
    <property type="protein sequence ID" value="KAK7681388.1"/>
    <property type="molecule type" value="Genomic_DNA"/>
</dbReference>
<feature type="region of interest" description="Disordered" evidence="1">
    <location>
        <begin position="471"/>
        <end position="513"/>
    </location>
</feature>
<evidence type="ECO:0000313" key="3">
    <source>
        <dbReference type="EMBL" id="KAK7681388.1"/>
    </source>
</evidence>
<feature type="region of interest" description="Disordered" evidence="1">
    <location>
        <begin position="1"/>
        <end position="56"/>
    </location>
</feature>
<dbReference type="Pfam" id="PF13920">
    <property type="entry name" value="zf-C3HC4_3"/>
    <property type="match status" value="1"/>
</dbReference>
<dbReference type="GO" id="GO:0016567">
    <property type="term" value="P:protein ubiquitination"/>
    <property type="evidence" value="ECO:0007669"/>
    <property type="project" value="TreeGrafter"/>
</dbReference>
<dbReference type="InterPro" id="IPR013083">
    <property type="entry name" value="Znf_RING/FYVE/PHD"/>
</dbReference>
<dbReference type="Proteomes" id="UP001385951">
    <property type="component" value="Unassembled WGS sequence"/>
</dbReference>
<reference evidence="3 4" key="1">
    <citation type="submission" date="2022-09" db="EMBL/GenBank/DDBJ databases">
        <authorList>
            <person name="Palmer J.M."/>
        </authorList>
    </citation>
    <scope>NUCLEOTIDE SEQUENCE [LARGE SCALE GENOMIC DNA]</scope>
    <source>
        <strain evidence="3 4">DSM 7382</strain>
    </source>
</reference>